<accession>A0ABT7C5T5</accession>
<reference evidence="5" key="1">
    <citation type="submission" date="2018-03" db="EMBL/GenBank/DDBJ databases">
        <authorList>
            <person name="Nunes O.C."/>
            <person name="Lopes A.R."/>
            <person name="Froufe H."/>
            <person name="Munoz-Merida A."/>
            <person name="Barroso C."/>
            <person name="Egas C."/>
        </authorList>
    </citation>
    <scope>NUCLEOTIDE SEQUENCE</scope>
    <source>
        <strain evidence="5">ON4</strain>
    </source>
</reference>
<evidence type="ECO:0000313" key="5">
    <source>
        <dbReference type="EMBL" id="MDJ1370036.1"/>
    </source>
</evidence>
<dbReference type="RefSeq" id="WP_026935908.1">
    <property type="nucleotide sequence ID" value="NZ_CP028426.1"/>
</dbReference>
<dbReference type="Gene3D" id="3.40.309.10">
    <property type="entry name" value="Aldehyde Dehydrogenase, Chain A, domain 2"/>
    <property type="match status" value="1"/>
</dbReference>
<feature type="active site" evidence="2">
    <location>
        <position position="231"/>
    </location>
</feature>
<dbReference type="InterPro" id="IPR016163">
    <property type="entry name" value="Ald_DH_C"/>
</dbReference>
<dbReference type="EMBL" id="PXVD01000002">
    <property type="protein sequence ID" value="MDJ1370036.1"/>
    <property type="molecule type" value="Genomic_DNA"/>
</dbReference>
<sequence>MTDSKIDVWNPATEAKIDEVKAFTREEVADAVERAQRAQREWVALSFAARQQLLYDIADTVMRHRDELAQLESQDVGKPMRAALAEAESVAGVFRYYAGAIDKLSGESIPVDGGVTLTFHEPVGVVGIITPWNFPLPIASWNIAPALAAGNAVIVKPASLTPLSTRRLGELVEEISPVPGLLQVVTGGGGSVGSTLIEHPGVRKISFTGSTEVGRSILQSSAQDFTRVTLELGGKSANIVFADADVKAAAQAAPWAVFDNSGQDCCARSRILVQRDALDEFLEEFVSATDALRVGDPGQLETDLGPLVSAEHRDTVLSFIDDDLNLLFKGRAPEGKGHWLAPHIALDESGATRAAREEIFGPVAVVIPFDTEQDAIRLANESVYGLSGSIWTGNVGRALRVARGVESGTLAVNSNSSIRVQTPFGGFKQSGIGRELGMEGLRGYTELKSVFLNGQS</sequence>
<keyword evidence="6" id="KW-1185">Reference proteome</keyword>
<evidence type="ECO:0000259" key="4">
    <source>
        <dbReference type="Pfam" id="PF00171"/>
    </source>
</evidence>
<evidence type="ECO:0000313" key="6">
    <source>
        <dbReference type="Proteomes" id="UP001170379"/>
    </source>
</evidence>
<comment type="similarity">
    <text evidence="3">Belongs to the aldehyde dehydrogenase family.</text>
</comment>
<dbReference type="InterPro" id="IPR016160">
    <property type="entry name" value="Ald_DH_CS_CYS"/>
</dbReference>
<dbReference type="Proteomes" id="UP001170379">
    <property type="component" value="Unassembled WGS sequence"/>
</dbReference>
<keyword evidence="1 3" id="KW-0560">Oxidoreductase</keyword>
<name>A0ABT7C5T5_9MICO</name>
<protein>
    <submittedName>
        <fullName evidence="5">Aldehyde dehydrogenase</fullName>
    </submittedName>
</protein>
<feature type="domain" description="Aldehyde dehydrogenase" evidence="4">
    <location>
        <begin position="4"/>
        <end position="450"/>
    </location>
</feature>
<proteinExistence type="inferred from homology"/>
<comment type="caution">
    <text evidence="5">The sequence shown here is derived from an EMBL/GenBank/DDBJ whole genome shotgun (WGS) entry which is preliminary data.</text>
</comment>
<dbReference type="InterPro" id="IPR016161">
    <property type="entry name" value="Ald_DH/histidinol_DH"/>
</dbReference>
<evidence type="ECO:0000256" key="3">
    <source>
        <dbReference type="RuleBase" id="RU003345"/>
    </source>
</evidence>
<dbReference type="InterPro" id="IPR029510">
    <property type="entry name" value="Ald_DH_CS_GLU"/>
</dbReference>
<dbReference type="PROSITE" id="PS00070">
    <property type="entry name" value="ALDEHYDE_DEHYDR_CYS"/>
    <property type="match status" value="1"/>
</dbReference>
<dbReference type="InterPro" id="IPR016162">
    <property type="entry name" value="Ald_DH_N"/>
</dbReference>
<dbReference type="PANTHER" id="PTHR11699">
    <property type="entry name" value="ALDEHYDE DEHYDROGENASE-RELATED"/>
    <property type="match status" value="1"/>
</dbReference>
<gene>
    <name evidence="5" type="ORF">C7K25_01400</name>
</gene>
<dbReference type="InterPro" id="IPR015590">
    <property type="entry name" value="Aldehyde_DH_dom"/>
</dbReference>
<dbReference type="Pfam" id="PF00171">
    <property type="entry name" value="Aldedh"/>
    <property type="match status" value="1"/>
</dbReference>
<dbReference type="PROSITE" id="PS00687">
    <property type="entry name" value="ALDEHYDE_DEHYDR_GLU"/>
    <property type="match status" value="1"/>
</dbReference>
<dbReference type="Gene3D" id="3.40.605.10">
    <property type="entry name" value="Aldehyde Dehydrogenase, Chain A, domain 1"/>
    <property type="match status" value="1"/>
</dbReference>
<organism evidence="5 6">
    <name type="scientific">Gulosibacter molinativorax</name>
    <dbReference type="NCBI Taxonomy" id="256821"/>
    <lineage>
        <taxon>Bacteria</taxon>
        <taxon>Bacillati</taxon>
        <taxon>Actinomycetota</taxon>
        <taxon>Actinomycetes</taxon>
        <taxon>Micrococcales</taxon>
        <taxon>Microbacteriaceae</taxon>
        <taxon>Gulosibacter</taxon>
    </lineage>
</organism>
<evidence type="ECO:0000256" key="1">
    <source>
        <dbReference type="ARBA" id="ARBA00023002"/>
    </source>
</evidence>
<dbReference type="SUPFAM" id="SSF53720">
    <property type="entry name" value="ALDH-like"/>
    <property type="match status" value="1"/>
</dbReference>
<evidence type="ECO:0000256" key="2">
    <source>
        <dbReference type="PROSITE-ProRule" id="PRU10007"/>
    </source>
</evidence>
<reference evidence="5" key="2">
    <citation type="journal article" date="2022" name="Sci. Rep.">
        <title>In silico prediction of the enzymes involved in the degradation of the herbicide molinate by Gulosibacter molinativorax ON4T.</title>
        <authorList>
            <person name="Lopes A.R."/>
            <person name="Bunin E."/>
            <person name="Viana A.T."/>
            <person name="Froufe H."/>
            <person name="Munoz-Merida A."/>
            <person name="Pinho D."/>
            <person name="Figueiredo J."/>
            <person name="Barroso C."/>
            <person name="Vaz-Moreira I."/>
            <person name="Bellanger X."/>
            <person name="Egas C."/>
            <person name="Nunes O.C."/>
        </authorList>
    </citation>
    <scope>NUCLEOTIDE SEQUENCE</scope>
    <source>
        <strain evidence="5">ON4</strain>
    </source>
</reference>